<organism evidence="2 3">
    <name type="scientific">Aspergillus bertholletiae</name>
    <dbReference type="NCBI Taxonomy" id="1226010"/>
    <lineage>
        <taxon>Eukaryota</taxon>
        <taxon>Fungi</taxon>
        <taxon>Dikarya</taxon>
        <taxon>Ascomycota</taxon>
        <taxon>Pezizomycotina</taxon>
        <taxon>Eurotiomycetes</taxon>
        <taxon>Eurotiomycetidae</taxon>
        <taxon>Eurotiales</taxon>
        <taxon>Aspergillaceae</taxon>
        <taxon>Aspergillus</taxon>
        <taxon>Aspergillus subgen. Circumdati</taxon>
    </lineage>
</organism>
<keyword evidence="1" id="KW-1133">Transmembrane helix</keyword>
<feature type="transmembrane region" description="Helical" evidence="1">
    <location>
        <begin position="12"/>
        <end position="31"/>
    </location>
</feature>
<protein>
    <submittedName>
        <fullName evidence="2">Uncharacterized protein</fullName>
    </submittedName>
</protein>
<name>A0A5N7BCD1_9EURO</name>
<keyword evidence="1" id="KW-0472">Membrane</keyword>
<dbReference type="Proteomes" id="UP000326198">
    <property type="component" value="Unassembled WGS sequence"/>
</dbReference>
<dbReference type="AlphaFoldDB" id="A0A5N7BCD1"/>
<dbReference type="EMBL" id="ML736194">
    <property type="protein sequence ID" value="KAE8379423.1"/>
    <property type="molecule type" value="Genomic_DNA"/>
</dbReference>
<evidence type="ECO:0000313" key="2">
    <source>
        <dbReference type="EMBL" id="KAE8379423.1"/>
    </source>
</evidence>
<keyword evidence="3" id="KW-1185">Reference proteome</keyword>
<keyword evidence="1" id="KW-0812">Transmembrane</keyword>
<sequence>MLSYIQEAVRTITCISISFLQFIASTILGWFPATMSMQVFFTSWPSVYTILFSSSPPLSRTQLFASSYTKYLFSLFSLSLSLRPIITLVCGVQRIRSANDSILSVRIKITGHEKDRLHPSHFQNSTAETFD</sequence>
<gene>
    <name evidence="2" type="ORF">BDV26DRAFT_166852</name>
</gene>
<evidence type="ECO:0000313" key="3">
    <source>
        <dbReference type="Proteomes" id="UP000326198"/>
    </source>
</evidence>
<accession>A0A5N7BCD1</accession>
<reference evidence="2 3" key="1">
    <citation type="submission" date="2019-04" db="EMBL/GenBank/DDBJ databases">
        <title>Friends and foes A comparative genomics studyof 23 Aspergillus species from section Flavi.</title>
        <authorList>
            <consortium name="DOE Joint Genome Institute"/>
            <person name="Kjaerbolling I."/>
            <person name="Vesth T."/>
            <person name="Frisvad J.C."/>
            <person name="Nybo J.L."/>
            <person name="Theobald S."/>
            <person name="Kildgaard S."/>
            <person name="Isbrandt T."/>
            <person name="Kuo A."/>
            <person name="Sato A."/>
            <person name="Lyhne E.K."/>
            <person name="Kogle M.E."/>
            <person name="Wiebenga A."/>
            <person name="Kun R.S."/>
            <person name="Lubbers R.J."/>
            <person name="Makela M.R."/>
            <person name="Barry K."/>
            <person name="Chovatia M."/>
            <person name="Clum A."/>
            <person name="Daum C."/>
            <person name="Haridas S."/>
            <person name="He G."/>
            <person name="LaButti K."/>
            <person name="Lipzen A."/>
            <person name="Mondo S."/>
            <person name="Riley R."/>
            <person name="Salamov A."/>
            <person name="Simmons B.A."/>
            <person name="Magnuson J.K."/>
            <person name="Henrissat B."/>
            <person name="Mortensen U.H."/>
            <person name="Larsen T.O."/>
            <person name="Devries R.P."/>
            <person name="Grigoriev I.V."/>
            <person name="Machida M."/>
            <person name="Baker S.E."/>
            <person name="Andersen M.R."/>
        </authorList>
    </citation>
    <scope>NUCLEOTIDE SEQUENCE [LARGE SCALE GENOMIC DNA]</scope>
    <source>
        <strain evidence="2 3">IBT 29228</strain>
    </source>
</reference>
<evidence type="ECO:0000256" key="1">
    <source>
        <dbReference type="SAM" id="Phobius"/>
    </source>
</evidence>
<proteinExistence type="predicted"/>